<feature type="signal peptide" evidence="1">
    <location>
        <begin position="1"/>
        <end position="24"/>
    </location>
</feature>
<gene>
    <name evidence="2" type="ORF">PIB30_074377</name>
</gene>
<organism evidence="2 3">
    <name type="scientific">Stylosanthes scabra</name>
    <dbReference type="NCBI Taxonomy" id="79078"/>
    <lineage>
        <taxon>Eukaryota</taxon>
        <taxon>Viridiplantae</taxon>
        <taxon>Streptophyta</taxon>
        <taxon>Embryophyta</taxon>
        <taxon>Tracheophyta</taxon>
        <taxon>Spermatophyta</taxon>
        <taxon>Magnoliopsida</taxon>
        <taxon>eudicotyledons</taxon>
        <taxon>Gunneridae</taxon>
        <taxon>Pentapetalae</taxon>
        <taxon>rosids</taxon>
        <taxon>fabids</taxon>
        <taxon>Fabales</taxon>
        <taxon>Fabaceae</taxon>
        <taxon>Papilionoideae</taxon>
        <taxon>50 kb inversion clade</taxon>
        <taxon>dalbergioids sensu lato</taxon>
        <taxon>Dalbergieae</taxon>
        <taxon>Pterocarpus clade</taxon>
        <taxon>Stylosanthes</taxon>
    </lineage>
</organism>
<sequence>MGLESVLQLACGLLESAWLGGIWGKSLACTKPKSDLDDGLGSLFVTFGEGGLRFGLGLAKPKCGMVHAWEACHVRFAMKSCLIFGASQA</sequence>
<evidence type="ECO:0000256" key="1">
    <source>
        <dbReference type="SAM" id="SignalP"/>
    </source>
</evidence>
<protein>
    <submittedName>
        <fullName evidence="2">Uncharacterized protein</fullName>
    </submittedName>
</protein>
<dbReference type="EMBL" id="JASCZI010091544">
    <property type="protein sequence ID" value="MED6150641.1"/>
    <property type="molecule type" value="Genomic_DNA"/>
</dbReference>
<reference evidence="2 3" key="1">
    <citation type="journal article" date="2023" name="Plants (Basel)">
        <title>Bridging the Gap: Combining Genomics and Transcriptomics Approaches to Understand Stylosanthes scabra, an Orphan Legume from the Brazilian Caatinga.</title>
        <authorList>
            <person name="Ferreira-Neto J.R.C."/>
            <person name="da Silva M.D."/>
            <person name="Binneck E."/>
            <person name="de Melo N.F."/>
            <person name="da Silva R.H."/>
            <person name="de Melo A.L.T.M."/>
            <person name="Pandolfi V."/>
            <person name="Bustamante F.O."/>
            <person name="Brasileiro-Vidal A.C."/>
            <person name="Benko-Iseppon A.M."/>
        </authorList>
    </citation>
    <scope>NUCLEOTIDE SEQUENCE [LARGE SCALE GENOMIC DNA]</scope>
    <source>
        <tissue evidence="2">Leaves</tissue>
    </source>
</reference>
<keyword evidence="1" id="KW-0732">Signal</keyword>
<name>A0ABU6TR65_9FABA</name>
<keyword evidence="3" id="KW-1185">Reference proteome</keyword>
<dbReference type="Proteomes" id="UP001341840">
    <property type="component" value="Unassembled WGS sequence"/>
</dbReference>
<evidence type="ECO:0000313" key="3">
    <source>
        <dbReference type="Proteomes" id="UP001341840"/>
    </source>
</evidence>
<evidence type="ECO:0000313" key="2">
    <source>
        <dbReference type="EMBL" id="MED6150641.1"/>
    </source>
</evidence>
<proteinExistence type="predicted"/>
<comment type="caution">
    <text evidence="2">The sequence shown here is derived from an EMBL/GenBank/DDBJ whole genome shotgun (WGS) entry which is preliminary data.</text>
</comment>
<feature type="chain" id="PRO_5046237240" evidence="1">
    <location>
        <begin position="25"/>
        <end position="89"/>
    </location>
</feature>
<accession>A0ABU6TR65</accession>